<dbReference type="PIRSF" id="PIRSF000676">
    <property type="entry name" value="Homoser_kin"/>
    <property type="match status" value="1"/>
</dbReference>
<dbReference type="UniPathway" id="UPA00050">
    <property type="reaction ID" value="UER00064"/>
</dbReference>
<evidence type="ECO:0000256" key="12">
    <source>
        <dbReference type="HAMAP-Rule" id="MF_00384"/>
    </source>
</evidence>
<dbReference type="GO" id="GO:0004413">
    <property type="term" value="F:homoserine kinase activity"/>
    <property type="evidence" value="ECO:0007669"/>
    <property type="project" value="UniProtKB-UniRule"/>
</dbReference>
<dbReference type="HAMAP" id="MF_00384">
    <property type="entry name" value="Homoser_kinase"/>
    <property type="match status" value="1"/>
</dbReference>
<dbReference type="NCBIfam" id="TIGR00191">
    <property type="entry name" value="thrB"/>
    <property type="match status" value="1"/>
</dbReference>
<reference evidence="15 16" key="1">
    <citation type="submission" date="2017-08" db="EMBL/GenBank/DDBJ databases">
        <title>Aliifodinibius alkalisoli sp. nov., isolated from saline alkaline soil.</title>
        <authorList>
            <person name="Liu D."/>
            <person name="Zhang G."/>
        </authorList>
    </citation>
    <scope>NUCLEOTIDE SEQUENCE [LARGE SCALE GENOMIC DNA]</scope>
    <source>
        <strain evidence="15 16">WN023</strain>
    </source>
</reference>
<evidence type="ECO:0000256" key="8">
    <source>
        <dbReference type="ARBA" id="ARBA00022741"/>
    </source>
</evidence>
<evidence type="ECO:0000256" key="10">
    <source>
        <dbReference type="ARBA" id="ARBA00022840"/>
    </source>
</evidence>
<keyword evidence="9 12" id="KW-0418">Kinase</keyword>
<protein>
    <recommendedName>
        <fullName evidence="4 12">Homoserine kinase</fullName>
        <shortName evidence="12">HK</shortName>
        <shortName evidence="12">HSK</shortName>
        <ecNumber evidence="3 12">2.7.1.39</ecNumber>
    </recommendedName>
</protein>
<dbReference type="InterPro" id="IPR000870">
    <property type="entry name" value="Homoserine_kinase"/>
</dbReference>
<sequence length="317" mass="33603">MPNQYQYVKVFAPASVANVSCGFDVMGLALDHPGDEVVARRTEEPGIQITRVTGENGVLPTSVSENTAGVAVRALLGHLGSDVGIELEVHKKMPLGSGLGSSAASSVGAVVAVNRLLGLPCTSDELLTFAAEGERVACGTPHLDNVAPSLFGGFVFIRSREPQDVIGLDCSKPLFATVVHPQIEIRTEDTRKILRRNIPLQKAVTQWGNIGGLVAGLLKGDYELISRSMQDVIIEPIRSVLIPSFAEVKEAALDAGALGSGISGSGPSIFALSRDNETATAVGKVMQHEYEEIGLDNEVYISPINKEGPRILEEVQL</sequence>
<evidence type="ECO:0000256" key="9">
    <source>
        <dbReference type="ARBA" id="ARBA00022777"/>
    </source>
</evidence>
<name>A0A2A2G8U4_9BACT</name>
<dbReference type="GO" id="GO:0005737">
    <property type="term" value="C:cytoplasm"/>
    <property type="evidence" value="ECO:0007669"/>
    <property type="project" value="UniProtKB-SubCell"/>
</dbReference>
<feature type="domain" description="GHMP kinase N-terminal" evidence="13">
    <location>
        <begin position="69"/>
        <end position="153"/>
    </location>
</feature>
<keyword evidence="12" id="KW-0963">Cytoplasm</keyword>
<dbReference type="GO" id="GO:0009088">
    <property type="term" value="P:threonine biosynthetic process"/>
    <property type="evidence" value="ECO:0007669"/>
    <property type="project" value="UniProtKB-UniRule"/>
</dbReference>
<dbReference type="Proteomes" id="UP000218831">
    <property type="component" value="Unassembled WGS sequence"/>
</dbReference>
<dbReference type="InterPro" id="IPR006204">
    <property type="entry name" value="GHMP_kinase_N_dom"/>
</dbReference>
<evidence type="ECO:0000313" key="16">
    <source>
        <dbReference type="Proteomes" id="UP000218831"/>
    </source>
</evidence>
<accession>A0A2A2G8U4</accession>
<evidence type="ECO:0000256" key="2">
    <source>
        <dbReference type="ARBA" id="ARBA00007370"/>
    </source>
</evidence>
<keyword evidence="6 12" id="KW-0808">Transferase</keyword>
<dbReference type="SUPFAM" id="SSF55060">
    <property type="entry name" value="GHMP Kinase, C-terminal domain"/>
    <property type="match status" value="1"/>
</dbReference>
<organism evidence="15 16">
    <name type="scientific">Fodinibius salipaludis</name>
    <dbReference type="NCBI Taxonomy" id="2032627"/>
    <lineage>
        <taxon>Bacteria</taxon>
        <taxon>Pseudomonadati</taxon>
        <taxon>Balneolota</taxon>
        <taxon>Balneolia</taxon>
        <taxon>Balneolales</taxon>
        <taxon>Balneolaceae</taxon>
        <taxon>Fodinibius</taxon>
    </lineage>
</organism>
<dbReference type="PANTHER" id="PTHR20861">
    <property type="entry name" value="HOMOSERINE/4-DIPHOSPHOCYTIDYL-2-C-METHYL-D-ERYTHRITOL KINASE"/>
    <property type="match status" value="1"/>
</dbReference>
<evidence type="ECO:0000259" key="13">
    <source>
        <dbReference type="Pfam" id="PF00288"/>
    </source>
</evidence>
<evidence type="ECO:0000313" key="15">
    <source>
        <dbReference type="EMBL" id="PAU93580.1"/>
    </source>
</evidence>
<dbReference type="GO" id="GO:0005524">
    <property type="term" value="F:ATP binding"/>
    <property type="evidence" value="ECO:0007669"/>
    <property type="project" value="UniProtKB-UniRule"/>
</dbReference>
<comment type="similarity">
    <text evidence="2 12">Belongs to the GHMP kinase family. Homoserine kinase subfamily.</text>
</comment>
<dbReference type="Pfam" id="PF08544">
    <property type="entry name" value="GHMP_kinases_C"/>
    <property type="match status" value="1"/>
</dbReference>
<gene>
    <name evidence="12" type="primary">thrB</name>
    <name evidence="15" type="ORF">CK503_10510</name>
</gene>
<dbReference type="EMBL" id="NSKE01000007">
    <property type="protein sequence ID" value="PAU93580.1"/>
    <property type="molecule type" value="Genomic_DNA"/>
</dbReference>
<feature type="domain" description="GHMP kinase C-terminal" evidence="14">
    <location>
        <begin position="214"/>
        <end position="290"/>
    </location>
</feature>
<dbReference type="Gene3D" id="3.30.70.890">
    <property type="entry name" value="GHMP kinase, C-terminal domain"/>
    <property type="match status" value="1"/>
</dbReference>
<dbReference type="PROSITE" id="PS00627">
    <property type="entry name" value="GHMP_KINASES_ATP"/>
    <property type="match status" value="1"/>
</dbReference>
<evidence type="ECO:0000256" key="1">
    <source>
        <dbReference type="ARBA" id="ARBA00005015"/>
    </source>
</evidence>
<feature type="binding site" evidence="12">
    <location>
        <begin position="94"/>
        <end position="104"/>
    </location>
    <ligand>
        <name>ATP</name>
        <dbReference type="ChEBI" id="CHEBI:30616"/>
    </ligand>
</feature>
<dbReference type="InterPro" id="IPR020568">
    <property type="entry name" value="Ribosomal_Su5_D2-typ_SF"/>
</dbReference>
<comment type="function">
    <text evidence="12">Catalyzes the ATP-dependent phosphorylation of L-homoserine to L-homoserine phosphate.</text>
</comment>
<dbReference type="OrthoDB" id="9769912at2"/>
<dbReference type="RefSeq" id="WP_095606771.1">
    <property type="nucleotide sequence ID" value="NZ_NSKE01000007.1"/>
</dbReference>
<dbReference type="PANTHER" id="PTHR20861:SF1">
    <property type="entry name" value="HOMOSERINE KINASE"/>
    <property type="match status" value="1"/>
</dbReference>
<evidence type="ECO:0000256" key="5">
    <source>
        <dbReference type="ARBA" id="ARBA00022605"/>
    </source>
</evidence>
<evidence type="ECO:0000256" key="6">
    <source>
        <dbReference type="ARBA" id="ARBA00022679"/>
    </source>
</evidence>
<keyword evidence="10 12" id="KW-0067">ATP-binding</keyword>
<dbReference type="EC" id="2.7.1.39" evidence="3 12"/>
<keyword evidence="8 12" id="KW-0547">Nucleotide-binding</keyword>
<evidence type="ECO:0000256" key="4">
    <source>
        <dbReference type="ARBA" id="ARBA00017858"/>
    </source>
</evidence>
<proteinExistence type="inferred from homology"/>
<dbReference type="SUPFAM" id="SSF54211">
    <property type="entry name" value="Ribosomal protein S5 domain 2-like"/>
    <property type="match status" value="1"/>
</dbReference>
<keyword evidence="5 12" id="KW-0028">Amino-acid biosynthesis</keyword>
<evidence type="ECO:0000256" key="7">
    <source>
        <dbReference type="ARBA" id="ARBA00022697"/>
    </source>
</evidence>
<evidence type="ECO:0000256" key="3">
    <source>
        <dbReference type="ARBA" id="ARBA00012078"/>
    </source>
</evidence>
<dbReference type="InterPro" id="IPR013750">
    <property type="entry name" value="GHMP_kinase_C_dom"/>
</dbReference>
<comment type="catalytic activity">
    <reaction evidence="11 12">
        <text>L-homoserine + ATP = O-phospho-L-homoserine + ADP + H(+)</text>
        <dbReference type="Rhea" id="RHEA:13985"/>
        <dbReference type="ChEBI" id="CHEBI:15378"/>
        <dbReference type="ChEBI" id="CHEBI:30616"/>
        <dbReference type="ChEBI" id="CHEBI:57476"/>
        <dbReference type="ChEBI" id="CHEBI:57590"/>
        <dbReference type="ChEBI" id="CHEBI:456216"/>
        <dbReference type="EC" id="2.7.1.39"/>
    </reaction>
</comment>
<dbReference type="Gene3D" id="3.30.230.10">
    <property type="match status" value="1"/>
</dbReference>
<comment type="subcellular location">
    <subcellularLocation>
        <location evidence="12">Cytoplasm</location>
    </subcellularLocation>
</comment>
<comment type="pathway">
    <text evidence="1 12">Amino-acid biosynthesis; L-threonine biosynthesis; L-threonine from L-aspartate: step 4/5.</text>
</comment>
<dbReference type="PRINTS" id="PR00958">
    <property type="entry name" value="HOMSERKINASE"/>
</dbReference>
<comment type="caution">
    <text evidence="15">The sequence shown here is derived from an EMBL/GenBank/DDBJ whole genome shotgun (WGS) entry which is preliminary data.</text>
</comment>
<dbReference type="InterPro" id="IPR014721">
    <property type="entry name" value="Ribsml_uS5_D2-typ_fold_subgr"/>
</dbReference>
<dbReference type="InterPro" id="IPR006203">
    <property type="entry name" value="GHMP_knse_ATP-bd_CS"/>
</dbReference>
<keyword evidence="7 12" id="KW-0791">Threonine biosynthesis</keyword>
<dbReference type="AlphaFoldDB" id="A0A2A2G8U4"/>
<evidence type="ECO:0000259" key="14">
    <source>
        <dbReference type="Pfam" id="PF08544"/>
    </source>
</evidence>
<evidence type="ECO:0000256" key="11">
    <source>
        <dbReference type="ARBA" id="ARBA00049375"/>
    </source>
</evidence>
<dbReference type="InterPro" id="IPR036554">
    <property type="entry name" value="GHMP_kinase_C_sf"/>
</dbReference>
<dbReference type="Pfam" id="PF00288">
    <property type="entry name" value="GHMP_kinases_N"/>
    <property type="match status" value="1"/>
</dbReference>
<keyword evidence="16" id="KW-1185">Reference proteome</keyword>
<dbReference type="NCBIfam" id="NF002288">
    <property type="entry name" value="PRK01212.1-4"/>
    <property type="match status" value="1"/>
</dbReference>